<dbReference type="Gene3D" id="1.10.3720.10">
    <property type="entry name" value="MetI-like"/>
    <property type="match status" value="1"/>
</dbReference>
<evidence type="ECO:0000256" key="5">
    <source>
        <dbReference type="ARBA" id="ARBA00022989"/>
    </source>
</evidence>
<evidence type="ECO:0000256" key="2">
    <source>
        <dbReference type="ARBA" id="ARBA00022448"/>
    </source>
</evidence>
<name>A0A3M0A1S8_9BACT</name>
<feature type="transmembrane region" description="Helical" evidence="7">
    <location>
        <begin position="132"/>
        <end position="157"/>
    </location>
</feature>
<evidence type="ECO:0000256" key="1">
    <source>
        <dbReference type="ARBA" id="ARBA00004651"/>
    </source>
</evidence>
<evidence type="ECO:0000256" key="3">
    <source>
        <dbReference type="ARBA" id="ARBA00022475"/>
    </source>
</evidence>
<reference evidence="9 10" key="1">
    <citation type="submission" date="2018-10" db="EMBL/GenBank/DDBJ databases">
        <title>Genomic Encyclopedia of Archaeal and Bacterial Type Strains, Phase II (KMG-II): from individual species to whole genera.</title>
        <authorList>
            <person name="Goeker M."/>
        </authorList>
    </citation>
    <scope>NUCLEOTIDE SEQUENCE [LARGE SCALE GENOMIC DNA]</scope>
    <source>
        <strain evidence="9 10">ATCC 29870</strain>
    </source>
</reference>
<comment type="subcellular location">
    <subcellularLocation>
        <location evidence="1 7">Cell membrane</location>
        <topology evidence="1 7">Multi-pass membrane protein</topology>
    </subcellularLocation>
</comment>
<feature type="transmembrane region" description="Helical" evidence="7">
    <location>
        <begin position="273"/>
        <end position="295"/>
    </location>
</feature>
<dbReference type="OrthoDB" id="9789439at2"/>
<keyword evidence="10" id="KW-1185">Reference proteome</keyword>
<keyword evidence="4 7" id="KW-0812">Transmembrane</keyword>
<protein>
    <submittedName>
        <fullName evidence="9">Oligopeptide transport system permease protein</fullName>
    </submittedName>
</protein>
<gene>
    <name evidence="9" type="ORF">JN00_0248</name>
</gene>
<evidence type="ECO:0000259" key="8">
    <source>
        <dbReference type="PROSITE" id="PS50928"/>
    </source>
</evidence>
<sequence length="391" mass="44044">MTRYILQRLGFAALTLLIISMLSYVLTASFGPNAYEILADEQWAKPGIKPAGSYEDFVKILEIKHGLRYGEISLDETKVIVDNGPIPAIVRYFRYIGNFLKGDYGFVINPKNNPDPVNYDTMPKLFFVPLKYSLMVTFPAFVLSSITGVTLGIFAGYKRGKLFDSAINVFVMIFIALPSFIIAPIAISISTKLGILPVVPEMDGSQPFGVVFAALLPPILVITISSLASYTIYARNQVITVLTSNYILIAKTKGLSHIQIFFKYVFRNISIPIFAIVFPSFIGLLSGGIIIERFWNIKGTSQVIAFSFPNGEINIVMFSIQFFTFVSLLVELFVDVMYVVLDPRIKYGKTNKRNYIWFIKAFFIRRKLAKERFAKMANENQKNEQILNGVK</sequence>
<keyword evidence="3" id="KW-1003">Cell membrane</keyword>
<comment type="similarity">
    <text evidence="7">Belongs to the binding-protein-dependent transport system permease family.</text>
</comment>
<dbReference type="CDD" id="cd06261">
    <property type="entry name" value="TM_PBP2"/>
    <property type="match status" value="1"/>
</dbReference>
<dbReference type="GO" id="GO:0005886">
    <property type="term" value="C:plasma membrane"/>
    <property type="evidence" value="ECO:0007669"/>
    <property type="project" value="UniProtKB-SubCell"/>
</dbReference>
<dbReference type="InterPro" id="IPR035906">
    <property type="entry name" value="MetI-like_sf"/>
</dbReference>
<feature type="transmembrane region" description="Helical" evidence="7">
    <location>
        <begin position="209"/>
        <end position="233"/>
    </location>
</feature>
<dbReference type="PANTHER" id="PTHR30465">
    <property type="entry name" value="INNER MEMBRANE ABC TRANSPORTER"/>
    <property type="match status" value="1"/>
</dbReference>
<accession>A0A3M0A1S8</accession>
<dbReference type="SUPFAM" id="SSF161098">
    <property type="entry name" value="MetI-like"/>
    <property type="match status" value="1"/>
</dbReference>
<dbReference type="RefSeq" id="WP_121940728.1">
    <property type="nucleotide sequence ID" value="NZ_CP137846.1"/>
</dbReference>
<keyword evidence="2 7" id="KW-0813">Transport</keyword>
<dbReference type="EMBL" id="REFI01000006">
    <property type="protein sequence ID" value="RMA78607.1"/>
    <property type="molecule type" value="Genomic_DNA"/>
</dbReference>
<comment type="caution">
    <text evidence="9">The sequence shown here is derived from an EMBL/GenBank/DDBJ whole genome shotgun (WGS) entry which is preliminary data.</text>
</comment>
<feature type="transmembrane region" description="Helical" evidence="7">
    <location>
        <begin position="315"/>
        <end position="341"/>
    </location>
</feature>
<organism evidence="9 10">
    <name type="scientific">Metamycoplasma subdolum</name>
    <dbReference type="NCBI Taxonomy" id="92407"/>
    <lineage>
        <taxon>Bacteria</taxon>
        <taxon>Bacillati</taxon>
        <taxon>Mycoplasmatota</taxon>
        <taxon>Mycoplasmoidales</taxon>
        <taxon>Metamycoplasmataceae</taxon>
        <taxon>Metamycoplasma</taxon>
    </lineage>
</organism>
<dbReference type="InterPro" id="IPR000515">
    <property type="entry name" value="MetI-like"/>
</dbReference>
<dbReference type="AlphaFoldDB" id="A0A3M0A1S8"/>
<evidence type="ECO:0000256" key="4">
    <source>
        <dbReference type="ARBA" id="ARBA00022692"/>
    </source>
</evidence>
<dbReference type="Pfam" id="PF00528">
    <property type="entry name" value="BPD_transp_1"/>
    <property type="match status" value="1"/>
</dbReference>
<dbReference type="Proteomes" id="UP000267246">
    <property type="component" value="Unassembled WGS sequence"/>
</dbReference>
<proteinExistence type="inferred from homology"/>
<evidence type="ECO:0000256" key="7">
    <source>
        <dbReference type="RuleBase" id="RU363032"/>
    </source>
</evidence>
<dbReference type="GO" id="GO:0055085">
    <property type="term" value="P:transmembrane transport"/>
    <property type="evidence" value="ECO:0007669"/>
    <property type="project" value="InterPro"/>
</dbReference>
<dbReference type="PANTHER" id="PTHR30465:SF0">
    <property type="entry name" value="OLIGOPEPTIDE TRANSPORT SYSTEM PERMEASE PROTEIN APPB"/>
    <property type="match status" value="1"/>
</dbReference>
<feature type="transmembrane region" description="Helical" evidence="7">
    <location>
        <begin position="169"/>
        <end position="189"/>
    </location>
</feature>
<evidence type="ECO:0000313" key="10">
    <source>
        <dbReference type="Proteomes" id="UP000267246"/>
    </source>
</evidence>
<keyword evidence="6 7" id="KW-0472">Membrane</keyword>
<dbReference type="PROSITE" id="PS50928">
    <property type="entry name" value="ABC_TM1"/>
    <property type="match status" value="1"/>
</dbReference>
<feature type="domain" description="ABC transmembrane type-1" evidence="8">
    <location>
        <begin position="130"/>
        <end position="334"/>
    </location>
</feature>
<evidence type="ECO:0000313" key="9">
    <source>
        <dbReference type="EMBL" id="RMA78607.1"/>
    </source>
</evidence>
<evidence type="ECO:0000256" key="6">
    <source>
        <dbReference type="ARBA" id="ARBA00023136"/>
    </source>
</evidence>
<keyword evidence="5 7" id="KW-1133">Transmembrane helix</keyword>